<proteinExistence type="predicted"/>
<feature type="transmembrane region" description="Helical" evidence="6">
    <location>
        <begin position="280"/>
        <end position="298"/>
    </location>
</feature>
<feature type="transmembrane region" description="Helical" evidence="6">
    <location>
        <begin position="347"/>
        <end position="366"/>
    </location>
</feature>
<feature type="transmembrane region" description="Helical" evidence="6">
    <location>
        <begin position="248"/>
        <end position="268"/>
    </location>
</feature>
<reference evidence="9" key="1">
    <citation type="journal article" date="2019" name="Int. J. Syst. Evol. Microbiol.">
        <title>The Global Catalogue of Microorganisms (GCM) 10K type strain sequencing project: providing services to taxonomists for standard genome sequencing and annotation.</title>
        <authorList>
            <consortium name="The Broad Institute Genomics Platform"/>
            <consortium name="The Broad Institute Genome Sequencing Center for Infectious Disease"/>
            <person name="Wu L."/>
            <person name="Ma J."/>
        </authorList>
    </citation>
    <scope>NUCLEOTIDE SEQUENCE [LARGE SCALE GENOMIC DNA]</scope>
    <source>
        <strain evidence="9">JCM 17664</strain>
    </source>
</reference>
<sequence>MRRINEHNLRISTILAFILIPLSGLATDVYLPSFPEMAEVFHTSSAGIQQTLVFFLVSYGIAQFFAGSILDSFGRYRLNLLALFILSASNFVIIFTHQIHVVDLMRAIQGICTAFIMVGKRALFVDAYTGEKQRHYTSLLTIVWSVAPIVAPFLGGYLQKNFGWTSNFYLLGFYALIMLLLEAIFSGESLNEPHPFRLPVILKNYRKLLGTPDFSAGVFILGSIYTTVMVFNMSVPFIVEQRYHLSPVVTGYCALFSGVAMFIGGLAGKMLHSGSLYKRLVAGNLIQGGLILLMFISASLFPSLIMIMVFVLLIHMTGGFLYNLLFTYCITRFPRNAGMAGGITSGGSYMITSVASSGILGLIAVTDQQTLAISYLVFALLTAGILGFLRYVPAGRLLQA</sequence>
<dbReference type="Gene3D" id="1.20.1720.10">
    <property type="entry name" value="Multidrug resistance protein D"/>
    <property type="match status" value="1"/>
</dbReference>
<keyword evidence="5 6" id="KW-0472">Membrane</keyword>
<gene>
    <name evidence="8" type="ORF">GCM10023143_13590</name>
</gene>
<evidence type="ECO:0000313" key="9">
    <source>
        <dbReference type="Proteomes" id="UP001501207"/>
    </source>
</evidence>
<comment type="subcellular location">
    <subcellularLocation>
        <location evidence="1">Membrane</location>
        <topology evidence="1">Multi-pass membrane protein</topology>
    </subcellularLocation>
</comment>
<evidence type="ECO:0000256" key="6">
    <source>
        <dbReference type="SAM" id="Phobius"/>
    </source>
</evidence>
<dbReference type="EMBL" id="BAABFN010000002">
    <property type="protein sequence ID" value="GAA4307226.1"/>
    <property type="molecule type" value="Genomic_DNA"/>
</dbReference>
<dbReference type="InterPro" id="IPR036259">
    <property type="entry name" value="MFS_trans_sf"/>
</dbReference>
<evidence type="ECO:0000256" key="4">
    <source>
        <dbReference type="ARBA" id="ARBA00022989"/>
    </source>
</evidence>
<feature type="transmembrane region" description="Helical" evidence="6">
    <location>
        <begin position="107"/>
        <end position="124"/>
    </location>
</feature>
<keyword evidence="2" id="KW-0813">Transport</keyword>
<dbReference type="InterPro" id="IPR011701">
    <property type="entry name" value="MFS"/>
</dbReference>
<keyword evidence="4 6" id="KW-1133">Transmembrane helix</keyword>
<keyword evidence="3 6" id="KW-0812">Transmembrane</keyword>
<feature type="transmembrane region" description="Helical" evidence="6">
    <location>
        <begin position="136"/>
        <end position="156"/>
    </location>
</feature>
<feature type="domain" description="Major facilitator superfamily (MFS) profile" evidence="7">
    <location>
        <begin position="12"/>
        <end position="396"/>
    </location>
</feature>
<dbReference type="PANTHER" id="PTHR23502">
    <property type="entry name" value="MAJOR FACILITATOR SUPERFAMILY"/>
    <property type="match status" value="1"/>
</dbReference>
<dbReference type="PROSITE" id="PS50850">
    <property type="entry name" value="MFS"/>
    <property type="match status" value="1"/>
</dbReference>
<feature type="transmembrane region" description="Helical" evidence="6">
    <location>
        <begin position="80"/>
        <end position="101"/>
    </location>
</feature>
<dbReference type="Pfam" id="PF07690">
    <property type="entry name" value="MFS_1"/>
    <property type="match status" value="1"/>
</dbReference>
<dbReference type="InterPro" id="IPR020846">
    <property type="entry name" value="MFS_dom"/>
</dbReference>
<dbReference type="PANTHER" id="PTHR23502:SF132">
    <property type="entry name" value="POLYAMINE TRANSPORTER 2-RELATED"/>
    <property type="match status" value="1"/>
</dbReference>
<evidence type="ECO:0000313" key="8">
    <source>
        <dbReference type="EMBL" id="GAA4307226.1"/>
    </source>
</evidence>
<organism evidence="8 9">
    <name type="scientific">Compostibacter hankyongensis</name>
    <dbReference type="NCBI Taxonomy" id="1007089"/>
    <lineage>
        <taxon>Bacteria</taxon>
        <taxon>Pseudomonadati</taxon>
        <taxon>Bacteroidota</taxon>
        <taxon>Chitinophagia</taxon>
        <taxon>Chitinophagales</taxon>
        <taxon>Chitinophagaceae</taxon>
        <taxon>Compostibacter</taxon>
    </lineage>
</organism>
<accession>A0ABP8FMW5</accession>
<feature type="transmembrane region" description="Helical" evidence="6">
    <location>
        <begin position="208"/>
        <end position="228"/>
    </location>
</feature>
<keyword evidence="9" id="KW-1185">Reference proteome</keyword>
<evidence type="ECO:0000256" key="3">
    <source>
        <dbReference type="ARBA" id="ARBA00022692"/>
    </source>
</evidence>
<feature type="transmembrane region" description="Helical" evidence="6">
    <location>
        <begin position="51"/>
        <end position="73"/>
    </location>
</feature>
<feature type="transmembrane region" description="Helical" evidence="6">
    <location>
        <begin position="12"/>
        <end position="31"/>
    </location>
</feature>
<protein>
    <submittedName>
        <fullName evidence="8">MFS transporter</fullName>
    </submittedName>
</protein>
<feature type="transmembrane region" description="Helical" evidence="6">
    <location>
        <begin position="372"/>
        <end position="392"/>
    </location>
</feature>
<dbReference type="Proteomes" id="UP001501207">
    <property type="component" value="Unassembled WGS sequence"/>
</dbReference>
<name>A0ABP8FMW5_9BACT</name>
<dbReference type="SUPFAM" id="SSF103473">
    <property type="entry name" value="MFS general substrate transporter"/>
    <property type="match status" value="1"/>
</dbReference>
<evidence type="ECO:0000256" key="2">
    <source>
        <dbReference type="ARBA" id="ARBA00022448"/>
    </source>
</evidence>
<feature type="transmembrane region" description="Helical" evidence="6">
    <location>
        <begin position="168"/>
        <end position="187"/>
    </location>
</feature>
<feature type="transmembrane region" description="Helical" evidence="6">
    <location>
        <begin position="304"/>
        <end position="326"/>
    </location>
</feature>
<evidence type="ECO:0000256" key="5">
    <source>
        <dbReference type="ARBA" id="ARBA00023136"/>
    </source>
</evidence>
<comment type="caution">
    <text evidence="8">The sequence shown here is derived from an EMBL/GenBank/DDBJ whole genome shotgun (WGS) entry which is preliminary data.</text>
</comment>
<evidence type="ECO:0000256" key="1">
    <source>
        <dbReference type="ARBA" id="ARBA00004141"/>
    </source>
</evidence>
<evidence type="ECO:0000259" key="7">
    <source>
        <dbReference type="PROSITE" id="PS50850"/>
    </source>
</evidence>